<name>A0A267FYT3_9PLAT</name>
<dbReference type="STRING" id="282301.A0A267FYT3"/>
<protein>
    <recommendedName>
        <fullName evidence="2">Nuclear transport factor 2</fullName>
        <shortName evidence="2">NTF-2</shortName>
    </recommendedName>
</protein>
<dbReference type="GO" id="GO:0051028">
    <property type="term" value="P:mRNA transport"/>
    <property type="evidence" value="ECO:0007669"/>
    <property type="project" value="UniProtKB-UniRule"/>
</dbReference>
<gene>
    <name evidence="4" type="ORF">BOX15_Mlig028428g1</name>
</gene>
<dbReference type="OrthoDB" id="6507044at2759"/>
<dbReference type="GO" id="GO:0006606">
    <property type="term" value="P:protein import into nucleus"/>
    <property type="evidence" value="ECO:0007669"/>
    <property type="project" value="UniProtKB-ARBA"/>
</dbReference>
<evidence type="ECO:0000256" key="1">
    <source>
        <dbReference type="ARBA" id="ARBA00022490"/>
    </source>
</evidence>
<dbReference type="Pfam" id="PF02136">
    <property type="entry name" value="NTF2"/>
    <property type="match status" value="1"/>
</dbReference>
<sequence>LQLETFPANFALIGQQFMQAFYATLQTNREQLANFYYDQAMLTYEGAQLMGKAAIMTKYRSLGFQHISMAITNADYQPVERGVLIAVNGQLRVDDATQPLPFTETFLLRSFGQSFAIVNHIFRLGVHNY</sequence>
<dbReference type="Gene3D" id="3.10.450.50">
    <property type="match status" value="1"/>
</dbReference>
<evidence type="ECO:0000313" key="5">
    <source>
        <dbReference type="Proteomes" id="UP000215902"/>
    </source>
</evidence>
<proteinExistence type="predicted"/>
<keyword evidence="1 2" id="KW-0963">Cytoplasm</keyword>
<dbReference type="PANTHER" id="PTHR12612">
    <property type="entry name" value="NUCLEAR TRANSPORT FACTOR 2"/>
    <property type="match status" value="1"/>
</dbReference>
<dbReference type="GO" id="GO:0005737">
    <property type="term" value="C:cytoplasm"/>
    <property type="evidence" value="ECO:0007669"/>
    <property type="project" value="UniProtKB-SubCell"/>
</dbReference>
<dbReference type="InterPro" id="IPR018222">
    <property type="entry name" value="Nuclear_transport_factor_2_euk"/>
</dbReference>
<reference evidence="4 5" key="1">
    <citation type="submission" date="2017-06" db="EMBL/GenBank/DDBJ databases">
        <title>A platform for efficient transgenesis in Macrostomum lignano, a flatworm model organism for stem cell research.</title>
        <authorList>
            <person name="Berezikov E."/>
        </authorList>
    </citation>
    <scope>NUCLEOTIDE SEQUENCE [LARGE SCALE GENOMIC DNA]</scope>
    <source>
        <strain evidence="4">DV1</strain>
        <tissue evidence="4">Whole organism</tissue>
    </source>
</reference>
<evidence type="ECO:0000313" key="4">
    <source>
        <dbReference type="EMBL" id="PAA78990.1"/>
    </source>
</evidence>
<keyword evidence="5" id="KW-1185">Reference proteome</keyword>
<dbReference type="InterPro" id="IPR045875">
    <property type="entry name" value="NTF2"/>
</dbReference>
<keyword evidence="2" id="KW-0653">Protein transport</keyword>
<keyword evidence="2" id="KW-0539">Nucleus</keyword>
<dbReference type="PROSITE" id="PS50177">
    <property type="entry name" value="NTF2_DOMAIN"/>
    <property type="match status" value="1"/>
</dbReference>
<dbReference type="FunFam" id="3.10.450.50:FF:000005">
    <property type="entry name" value="Nuclear transport factor 2"/>
    <property type="match status" value="1"/>
</dbReference>
<dbReference type="AlphaFoldDB" id="A0A267FYT3"/>
<feature type="domain" description="NTF2" evidence="3">
    <location>
        <begin position="13"/>
        <end position="124"/>
    </location>
</feature>
<dbReference type="SUPFAM" id="SSF54427">
    <property type="entry name" value="NTF2-like"/>
    <property type="match status" value="1"/>
</dbReference>
<dbReference type="GO" id="GO:0005635">
    <property type="term" value="C:nuclear envelope"/>
    <property type="evidence" value="ECO:0007669"/>
    <property type="project" value="UniProtKB-ARBA"/>
</dbReference>
<organism evidence="4 5">
    <name type="scientific">Macrostomum lignano</name>
    <dbReference type="NCBI Taxonomy" id="282301"/>
    <lineage>
        <taxon>Eukaryota</taxon>
        <taxon>Metazoa</taxon>
        <taxon>Spiralia</taxon>
        <taxon>Lophotrochozoa</taxon>
        <taxon>Platyhelminthes</taxon>
        <taxon>Rhabditophora</taxon>
        <taxon>Macrostomorpha</taxon>
        <taxon>Macrostomida</taxon>
        <taxon>Macrostomidae</taxon>
        <taxon>Macrostomum</taxon>
    </lineage>
</organism>
<accession>A0A267FYT3</accession>
<feature type="non-terminal residue" evidence="4">
    <location>
        <position position="1"/>
    </location>
</feature>
<comment type="function">
    <text evidence="2">Has a role in nuclear-cytoplasmic transport of proteins and mRNAs.</text>
</comment>
<dbReference type="InterPro" id="IPR002075">
    <property type="entry name" value="NTF2_dom"/>
</dbReference>
<dbReference type="CDD" id="cd00780">
    <property type="entry name" value="NTF2"/>
    <property type="match status" value="1"/>
</dbReference>
<keyword evidence="2" id="KW-0813">Transport</keyword>
<dbReference type="Proteomes" id="UP000215902">
    <property type="component" value="Unassembled WGS sequence"/>
</dbReference>
<evidence type="ECO:0000259" key="3">
    <source>
        <dbReference type="PROSITE" id="PS50177"/>
    </source>
</evidence>
<dbReference type="EMBL" id="NIVC01000658">
    <property type="protein sequence ID" value="PAA78990.1"/>
    <property type="molecule type" value="Genomic_DNA"/>
</dbReference>
<dbReference type="InterPro" id="IPR032710">
    <property type="entry name" value="NTF2-like_dom_sf"/>
</dbReference>
<comment type="subcellular location">
    <subcellularLocation>
        <location evidence="2">Cytoplasm</location>
    </subcellularLocation>
    <subcellularLocation>
        <location evidence="2">Nucleus</location>
    </subcellularLocation>
</comment>
<comment type="caution">
    <text evidence="4">The sequence shown here is derived from an EMBL/GenBank/DDBJ whole genome shotgun (WGS) entry which is preliminary data.</text>
</comment>
<evidence type="ECO:0000256" key="2">
    <source>
        <dbReference type="RuleBase" id="RU369002"/>
    </source>
</evidence>